<evidence type="ECO:0000256" key="5">
    <source>
        <dbReference type="ARBA" id="ARBA00022490"/>
    </source>
</evidence>
<dbReference type="HAMAP" id="MF_00834">
    <property type="entry name" value="BioA"/>
    <property type="match status" value="1"/>
</dbReference>
<dbReference type="Pfam" id="PF00202">
    <property type="entry name" value="Aminotran_3"/>
    <property type="match status" value="1"/>
</dbReference>
<dbReference type="Proteomes" id="UP000194857">
    <property type="component" value="Unassembled WGS sequence"/>
</dbReference>
<dbReference type="InterPro" id="IPR005815">
    <property type="entry name" value="BioA"/>
</dbReference>
<comment type="subunit">
    <text evidence="4 13">Homodimer.</text>
</comment>
<evidence type="ECO:0000256" key="7">
    <source>
        <dbReference type="ARBA" id="ARBA00022679"/>
    </source>
</evidence>
<dbReference type="CDD" id="cd00610">
    <property type="entry name" value="OAT_like"/>
    <property type="match status" value="1"/>
</dbReference>
<dbReference type="EMBL" id="NSNE01000004">
    <property type="protein sequence ID" value="RPM19415.1"/>
    <property type="molecule type" value="Genomic_DNA"/>
</dbReference>
<dbReference type="RefSeq" id="WP_003117900.1">
    <property type="nucleotide sequence ID" value="NZ_AP014839.1"/>
</dbReference>
<dbReference type="InterPro" id="IPR005814">
    <property type="entry name" value="Aminotrans_3"/>
</dbReference>
<dbReference type="eggNOG" id="COG0161">
    <property type="taxonomic scope" value="Bacteria"/>
</dbReference>
<comment type="pathway">
    <text evidence="3 13">Cofactor biosynthesis; biotin biosynthesis; 7,8-diaminononanoate from 8-amino-7-oxononanoate (SAM route): step 1/1.</text>
</comment>
<dbReference type="NCBIfam" id="NF005443">
    <property type="entry name" value="PRK07030.1"/>
    <property type="match status" value="1"/>
</dbReference>
<proteinExistence type="inferred from homology"/>
<dbReference type="EC" id="2.6.1.62" evidence="13"/>
<sequence length="467" mass="52464">MGLNADWMQRDLNVLWHPCTQMKDHERLPVIPIRRGEGVWLEDFEGKRYIDAVSSWWVNVFGHANPRINQRIKDQVDQLEHVILAGFSHQPVIELSERLVKITPPGLDRVFYADSGSAGIEVALKMSYHFWLNSGRPRKKRFVTLTNSYHGETIAAMSVGDVALFTETYKSLLLDTIKVPSPDCFLRPDGMCWEEHSRNMFAHMERTLAEGHDEIAAVIVEPLIQGAGGMRMYHPVYLKLLREACDRYGVHLIHDEIAVGFGRTGTMFACEQAGIAPDFLCLSKALTGGYLPMSAVLTSETVYRGFYDDYQTLRAFLHSHTYTGNPLACAAALATLDIFEEDKVIEANRALSTHMARATAHLADHPHVAEVRQTGMVLAIEMVQDKASRTPYPWQERRGLKVFQHGLERGALLRPLGSVVYFLPPYVITPEQIDFLAEVASEGIDIATRDAVSVAVSDFHPDHRDPG</sequence>
<dbReference type="Gene3D" id="3.40.640.10">
    <property type="entry name" value="Type I PLP-dependent aspartate aminotransferase-like (Major domain)"/>
    <property type="match status" value="1"/>
</dbReference>
<dbReference type="NCBIfam" id="TIGR00508">
    <property type="entry name" value="bioA"/>
    <property type="match status" value="1"/>
</dbReference>
<dbReference type="EMBL" id="WXZT01000012">
    <property type="protein sequence ID" value="MZZ14236.1"/>
    <property type="molecule type" value="Genomic_DNA"/>
</dbReference>
<dbReference type="InterPro" id="IPR015421">
    <property type="entry name" value="PyrdxlP-dep_Trfase_major"/>
</dbReference>
<comment type="function">
    <text evidence="13">Catalyzes the transfer of the alpha-amino group from S-adenosyl-L-methionine (SAM) to 7-keto-8-aminopelargonic acid (KAPA) to form 7,8-diaminopelargonic acid (DAPA). It is the only aminotransferase known to utilize SAM as an amino donor.</text>
</comment>
<keyword evidence="5 13" id="KW-0963">Cytoplasm</keyword>
<evidence type="ECO:0000256" key="2">
    <source>
        <dbReference type="ARBA" id="ARBA00004496"/>
    </source>
</evidence>
<evidence type="ECO:0000256" key="9">
    <source>
        <dbReference type="ARBA" id="ARBA00022756"/>
    </source>
</evidence>
<feature type="binding site" evidence="13">
    <location>
        <position position="255"/>
    </location>
    <ligand>
        <name>pyridoxal 5'-phosphate</name>
        <dbReference type="ChEBI" id="CHEBI:597326"/>
    </ligand>
</feature>
<feature type="binding site" evidence="13">
    <location>
        <position position="149"/>
    </location>
    <ligand>
        <name>substrate</name>
    </ligand>
</feature>
<feature type="binding site" evidence="13">
    <location>
        <position position="56"/>
    </location>
    <ligand>
        <name>substrate</name>
    </ligand>
</feature>
<dbReference type="PANTHER" id="PTHR42684">
    <property type="entry name" value="ADENOSYLMETHIONINE-8-AMINO-7-OXONONANOATE AMINOTRANSFERASE"/>
    <property type="match status" value="1"/>
</dbReference>
<dbReference type="FunFam" id="3.40.640.10:FF:000078">
    <property type="entry name" value="Adenosylmethionine-8-amino-7-oxononanoate aminotransferase"/>
    <property type="match status" value="1"/>
</dbReference>
<dbReference type="Gene3D" id="3.90.1150.10">
    <property type="entry name" value="Aspartate Aminotransferase, domain 1"/>
    <property type="match status" value="1"/>
</dbReference>
<evidence type="ECO:0000313" key="16">
    <source>
        <dbReference type="EMBL" id="RPM19415.1"/>
    </source>
</evidence>
<keyword evidence="7 13" id="KW-0808">Transferase</keyword>
<comment type="cofactor">
    <cofactor evidence="1 13">
        <name>pyridoxal 5'-phosphate</name>
        <dbReference type="ChEBI" id="CHEBI:597326"/>
    </cofactor>
</comment>
<dbReference type="Proteomes" id="UP000284767">
    <property type="component" value="Unassembled WGS sequence"/>
</dbReference>
<dbReference type="GO" id="GO:0009102">
    <property type="term" value="P:biotin biosynthetic process"/>
    <property type="evidence" value="ECO:0007669"/>
    <property type="project" value="UniProtKB-UniRule"/>
</dbReference>
<organism evidence="14 19">
    <name type="scientific">Pseudomonas aeruginosa</name>
    <dbReference type="NCBI Taxonomy" id="287"/>
    <lineage>
        <taxon>Bacteria</taxon>
        <taxon>Pseudomonadati</taxon>
        <taxon>Pseudomonadota</taxon>
        <taxon>Gammaproteobacteria</taxon>
        <taxon>Pseudomonadales</taxon>
        <taxon>Pseudomonadaceae</taxon>
        <taxon>Pseudomonas</taxon>
    </lineage>
</organism>
<dbReference type="UniPathway" id="UPA00078">
    <property type="reaction ID" value="UER00160"/>
</dbReference>
<evidence type="ECO:0000256" key="12">
    <source>
        <dbReference type="ARBA" id="ARBA00060970"/>
    </source>
</evidence>
<dbReference type="Proteomes" id="UP000644192">
    <property type="component" value="Unassembled WGS sequence"/>
</dbReference>
<dbReference type="GO" id="GO:0005737">
    <property type="term" value="C:cytoplasm"/>
    <property type="evidence" value="ECO:0007669"/>
    <property type="project" value="UniProtKB-SubCell"/>
</dbReference>
<comment type="caution">
    <text evidence="14">The sequence shown here is derived from an EMBL/GenBank/DDBJ whole genome shotgun (WGS) entry which is preliminary data.</text>
</comment>
<reference evidence="14" key="4">
    <citation type="submission" date="2020-01" db="EMBL/GenBank/DDBJ databases">
        <title>Bacteria Cultured from War Wounds Associated with the Conflict in Eastern Ukraine.</title>
        <authorList>
            <person name="Snesrud E."/>
            <person name="Galac M.R."/>
            <person name="Mc Gann P."/>
            <person name="Valentine K."/>
            <person name="Viacheslav K."/>
        </authorList>
    </citation>
    <scope>NUCLEOTIDE SEQUENCE</scope>
    <source>
        <strain evidence="14">VNMU148</strain>
    </source>
</reference>
<comment type="catalytic activity">
    <reaction evidence="11 13">
        <text>(8S)-8-amino-7-oxononanoate + S-adenosyl-L-methionine = S-adenosyl-4-methylsulfanyl-2-oxobutanoate + (7R,8S)-7,8-diammoniononanoate</text>
        <dbReference type="Rhea" id="RHEA:16861"/>
        <dbReference type="ChEBI" id="CHEBI:16490"/>
        <dbReference type="ChEBI" id="CHEBI:59789"/>
        <dbReference type="ChEBI" id="CHEBI:149468"/>
        <dbReference type="ChEBI" id="CHEBI:149469"/>
        <dbReference type="EC" id="2.6.1.62"/>
    </reaction>
</comment>
<feature type="modified residue" description="N6-(pyridoxal phosphate)lysine" evidence="13">
    <location>
        <position position="284"/>
    </location>
</feature>
<dbReference type="PROSITE" id="PS00600">
    <property type="entry name" value="AA_TRANSFER_CLASS_3"/>
    <property type="match status" value="1"/>
</dbReference>
<keyword evidence="6 13" id="KW-0032">Aminotransferase</keyword>
<evidence type="ECO:0000256" key="13">
    <source>
        <dbReference type="HAMAP-Rule" id="MF_00834"/>
    </source>
</evidence>
<dbReference type="SUPFAM" id="SSF53383">
    <property type="entry name" value="PLP-dependent transferases"/>
    <property type="match status" value="1"/>
</dbReference>
<evidence type="ECO:0000256" key="8">
    <source>
        <dbReference type="ARBA" id="ARBA00022691"/>
    </source>
</evidence>
<reference evidence="15 17" key="1">
    <citation type="submission" date="2017-05" db="EMBL/GenBank/DDBJ databases">
        <authorList>
            <person name="Song R."/>
            <person name="Chenine A.L."/>
            <person name="Ruprecht R.M."/>
        </authorList>
    </citation>
    <scope>NUCLEOTIDE SEQUENCE [LARGE SCALE GENOMIC DNA]</scope>
    <source>
        <strain evidence="15 17">S567_C10_BS</strain>
    </source>
</reference>
<reference evidence="16 18" key="2">
    <citation type="submission" date="2017-08" db="EMBL/GenBank/DDBJ databases">
        <authorList>
            <person name="Feschi L."/>
            <person name="Jeukens J."/>
            <person name="Emond-Rheault J.-G."/>
            <person name="Kukavica-Ibrulj I."/>
            <person name="Boyle B."/>
            <person name="Levesque R.C."/>
        </authorList>
    </citation>
    <scope>NUCLEOTIDE SEQUENCE [LARGE SCALE GENOMIC DNA]</scope>
    <source>
        <strain evidence="16 18">PA-W36</strain>
    </source>
</reference>
<name>A0A069Q937_PSEAI</name>
<feature type="site" description="Participates in the substrate recognition with KAPA and in a stacking interaction with the adenine ring of SAM" evidence="13">
    <location>
        <position position="19"/>
    </location>
</feature>
<feature type="binding site" evidence="13">
    <location>
        <position position="414"/>
    </location>
    <ligand>
        <name>substrate</name>
    </ligand>
</feature>
<reference evidence="16 18" key="3">
    <citation type="submission" date="2019-01" db="EMBL/GenBank/DDBJ databases">
        <title>The Pseudomonas aeruginosa pan-genome provides new insights on its population structure, horizontal gene transfer and pathogenicity.</title>
        <authorList>
            <person name="Freschi L."/>
            <person name="Vincent A.T."/>
            <person name="Jeukens J."/>
            <person name="Emond-Rheault J.-G."/>
            <person name="Kukavica-Ibrulj I."/>
            <person name="Dupont M.-J."/>
            <person name="Charette S.J."/>
            <person name="Boyle B."/>
            <person name="Levesque R.C."/>
        </authorList>
    </citation>
    <scope>NUCLEOTIDE SEQUENCE [LARGE SCALE GENOMIC DNA]</scope>
    <source>
        <strain evidence="16 18">PA-W36</strain>
    </source>
</reference>
<evidence type="ECO:0000313" key="18">
    <source>
        <dbReference type="Proteomes" id="UP000284767"/>
    </source>
</evidence>
<feature type="binding site" evidence="13">
    <location>
        <begin position="116"/>
        <end position="117"/>
    </location>
    <ligand>
        <name>pyridoxal 5'-phosphate</name>
        <dbReference type="ChEBI" id="CHEBI:597326"/>
    </ligand>
</feature>
<evidence type="ECO:0000313" key="14">
    <source>
        <dbReference type="EMBL" id="MZZ14236.1"/>
    </source>
</evidence>
<dbReference type="InterPro" id="IPR015424">
    <property type="entry name" value="PyrdxlP-dep_Trfase"/>
</dbReference>
<keyword evidence="10 13" id="KW-0663">Pyridoxal phosphate</keyword>
<evidence type="ECO:0000313" key="19">
    <source>
        <dbReference type="Proteomes" id="UP000644192"/>
    </source>
</evidence>
<dbReference type="AlphaFoldDB" id="A0A069Q937"/>
<dbReference type="NCBIfam" id="NF004624">
    <property type="entry name" value="PRK05964.1"/>
    <property type="match status" value="1"/>
</dbReference>
<evidence type="ECO:0000256" key="6">
    <source>
        <dbReference type="ARBA" id="ARBA00022576"/>
    </source>
</evidence>
<feature type="binding site" evidence="13">
    <location>
        <position position="284"/>
    </location>
    <ligand>
        <name>substrate</name>
    </ligand>
</feature>
<comment type="similarity">
    <text evidence="12 13">Belongs to the class-III pyridoxal-phosphate-dependent aminotransferase family. BioA subfamily.</text>
</comment>
<evidence type="ECO:0000256" key="3">
    <source>
        <dbReference type="ARBA" id="ARBA00005063"/>
    </source>
</evidence>
<evidence type="ECO:0000256" key="4">
    <source>
        <dbReference type="ARBA" id="ARBA00011738"/>
    </source>
</evidence>
<evidence type="ECO:0000313" key="17">
    <source>
        <dbReference type="Proteomes" id="UP000194857"/>
    </source>
</evidence>
<evidence type="ECO:0000256" key="1">
    <source>
        <dbReference type="ARBA" id="ARBA00001933"/>
    </source>
</evidence>
<accession>A0A069Q937</accession>
<dbReference type="InterPro" id="IPR049704">
    <property type="entry name" value="Aminotrans_3_PPA_site"/>
</dbReference>
<keyword evidence="9 13" id="KW-0093">Biotin biosynthesis</keyword>
<evidence type="ECO:0000313" key="15">
    <source>
        <dbReference type="EMBL" id="OTI55012.1"/>
    </source>
</evidence>
<dbReference type="PANTHER" id="PTHR42684:SF17">
    <property type="entry name" value="ADENOSYLMETHIONINE-8-AMINO-7-OXONONANOATE AMINOTRANSFERASE"/>
    <property type="match status" value="1"/>
</dbReference>
<protein>
    <recommendedName>
        <fullName evidence="13">Adenosylmethionine-8-amino-7-oxononanoate aminotransferase</fullName>
        <ecNumber evidence="13">2.6.1.62</ecNumber>
    </recommendedName>
    <alternativeName>
        <fullName evidence="13">7,8-diamino-pelargonic acid aminotransferase</fullName>
        <shortName evidence="13">DAPA AT</shortName>
        <shortName evidence="13">DAPA aminotransferase</shortName>
    </alternativeName>
    <alternativeName>
        <fullName evidence="13">7,8-diaminononanoate synthase</fullName>
        <shortName evidence="13">DANS</shortName>
    </alternativeName>
    <alternativeName>
        <fullName evidence="13">Diaminopelargonic acid synthase</fullName>
    </alternativeName>
</protein>
<evidence type="ECO:0000256" key="11">
    <source>
        <dbReference type="ARBA" id="ARBA00048449"/>
    </source>
</evidence>
<keyword evidence="8 13" id="KW-0949">S-adenosyl-L-methionine</keyword>
<feature type="binding site" evidence="13">
    <location>
        <position position="319"/>
    </location>
    <ligand>
        <name>substrate</name>
    </ligand>
</feature>
<accession>A0A1S1BXW4</accession>
<dbReference type="InterPro" id="IPR015422">
    <property type="entry name" value="PyrdxlP-dep_Trfase_small"/>
</dbReference>
<dbReference type="GO" id="GO:0004015">
    <property type="term" value="F:adenosylmethionine-8-amino-7-oxononanoate transaminase activity"/>
    <property type="evidence" value="ECO:0007669"/>
    <property type="project" value="UniProtKB-UniRule"/>
</dbReference>
<dbReference type="EMBL" id="NFFZ01000034">
    <property type="protein sequence ID" value="OTI55012.1"/>
    <property type="molecule type" value="Genomic_DNA"/>
</dbReference>
<dbReference type="GO" id="GO:0030170">
    <property type="term" value="F:pyridoxal phosphate binding"/>
    <property type="evidence" value="ECO:0007669"/>
    <property type="project" value="UniProtKB-UniRule"/>
</dbReference>
<gene>
    <name evidence="13" type="primary">bioA</name>
    <name evidence="15" type="ORF">CAZ10_35310</name>
    <name evidence="14" type="ORF">GUL26_18465</name>
    <name evidence="16" type="ORF">IPC1295_09665</name>
</gene>
<evidence type="ECO:0000256" key="10">
    <source>
        <dbReference type="ARBA" id="ARBA00022898"/>
    </source>
</evidence>
<comment type="subcellular location">
    <subcellularLocation>
        <location evidence="2 13">Cytoplasm</location>
    </subcellularLocation>
</comment>
<feature type="binding site" evidence="13">
    <location>
        <begin position="320"/>
        <end position="321"/>
    </location>
    <ligand>
        <name>pyridoxal 5'-phosphate</name>
        <dbReference type="ChEBI" id="CHEBI:597326"/>
    </ligand>
</feature>